<dbReference type="CDD" id="cd19071">
    <property type="entry name" value="AKR_AKR1-5-like"/>
    <property type="match status" value="1"/>
</dbReference>
<evidence type="ECO:0000313" key="2">
    <source>
        <dbReference type="EMBL" id="CAL8112900.1"/>
    </source>
</evidence>
<dbReference type="Pfam" id="PF00248">
    <property type="entry name" value="Aldo_ket_red"/>
    <property type="match status" value="1"/>
</dbReference>
<dbReference type="InterPro" id="IPR023210">
    <property type="entry name" value="NADP_OxRdtase_dom"/>
</dbReference>
<accession>A0ABP1QWC7</accession>
<reference evidence="2 3" key="1">
    <citation type="submission" date="2024-08" db="EMBL/GenBank/DDBJ databases">
        <authorList>
            <person name="Cucini C."/>
            <person name="Frati F."/>
        </authorList>
    </citation>
    <scope>NUCLEOTIDE SEQUENCE [LARGE SCALE GENOMIC DNA]</scope>
</reference>
<keyword evidence="3" id="KW-1185">Reference proteome</keyword>
<dbReference type="SUPFAM" id="SSF51430">
    <property type="entry name" value="NAD(P)-linked oxidoreductase"/>
    <property type="match status" value="1"/>
</dbReference>
<dbReference type="InterPro" id="IPR036812">
    <property type="entry name" value="NAD(P)_OxRdtase_dom_sf"/>
</dbReference>
<dbReference type="PANTHER" id="PTHR43827:SF8">
    <property type="entry name" value="ALDO_KETO REDUCTASE FAMILY PROTEIN"/>
    <property type="match status" value="1"/>
</dbReference>
<dbReference type="EMBL" id="CAXLJM020000049">
    <property type="protein sequence ID" value="CAL8112900.1"/>
    <property type="molecule type" value="Genomic_DNA"/>
</dbReference>
<dbReference type="PRINTS" id="PR00069">
    <property type="entry name" value="ALDKETRDTASE"/>
</dbReference>
<comment type="caution">
    <text evidence="2">The sequence shown here is derived from an EMBL/GenBank/DDBJ whole genome shotgun (WGS) entry which is preliminary data.</text>
</comment>
<feature type="domain" description="NADP-dependent oxidoreductase" evidence="1">
    <location>
        <begin position="27"/>
        <end position="285"/>
    </location>
</feature>
<organism evidence="2 3">
    <name type="scientific">Orchesella dallaii</name>
    <dbReference type="NCBI Taxonomy" id="48710"/>
    <lineage>
        <taxon>Eukaryota</taxon>
        <taxon>Metazoa</taxon>
        <taxon>Ecdysozoa</taxon>
        <taxon>Arthropoda</taxon>
        <taxon>Hexapoda</taxon>
        <taxon>Collembola</taxon>
        <taxon>Entomobryomorpha</taxon>
        <taxon>Entomobryoidea</taxon>
        <taxon>Orchesellidae</taxon>
        <taxon>Orchesellinae</taxon>
        <taxon>Orchesella</taxon>
    </lineage>
</organism>
<dbReference type="InterPro" id="IPR020471">
    <property type="entry name" value="AKR"/>
</dbReference>
<name>A0ABP1QWC7_9HEXA</name>
<proteinExistence type="predicted"/>
<gene>
    <name evidence="2" type="ORF">ODALV1_LOCUS15832</name>
</gene>
<dbReference type="Gene3D" id="3.20.20.100">
    <property type="entry name" value="NADP-dependent oxidoreductase domain"/>
    <property type="match status" value="1"/>
</dbReference>
<protein>
    <recommendedName>
        <fullName evidence="1">NADP-dependent oxidoreductase domain-containing protein</fullName>
    </recommendedName>
</protein>
<evidence type="ECO:0000259" key="1">
    <source>
        <dbReference type="Pfam" id="PF00248"/>
    </source>
</evidence>
<dbReference type="Proteomes" id="UP001642540">
    <property type="component" value="Unassembled WGS sequence"/>
</dbReference>
<evidence type="ECO:0000313" key="3">
    <source>
        <dbReference type="Proteomes" id="UP001642540"/>
    </source>
</evidence>
<sequence length="287" mass="32821">MAANPAHHYVRTLAGIQMPKLIYGTAWKKERTADLVTQAIRAGFRGVDTACQPKHYFEPGVGAAMKVVETEDGIKREHLFIQTKFTSIDGQDPKNIPYDPRADLQTTVRQSLDVSLKNLNTDYIDSIVIHSPMRTHRDTMEVWRVFESFVDQGKVKQLGISNCYKLSEFQSIFNEARIKPAVLQNRLYAETDFDKGLRKFCKENGIYYQSFWTLTANPSILSSSRVREIARKYGKTTPQIFFAYLIQTGVITPLTGTTNLQHMKEDLETLDMNLTEDEMSLFDSFIN</sequence>
<dbReference type="PANTHER" id="PTHR43827">
    <property type="entry name" value="2,5-DIKETO-D-GLUCONIC ACID REDUCTASE"/>
    <property type="match status" value="1"/>
</dbReference>